<dbReference type="AlphaFoldDB" id="A0A399SGN2"/>
<feature type="signal peptide" evidence="1">
    <location>
        <begin position="1"/>
        <end position="23"/>
    </location>
</feature>
<dbReference type="Proteomes" id="UP000266005">
    <property type="component" value="Unassembled WGS sequence"/>
</dbReference>
<evidence type="ECO:0000256" key="1">
    <source>
        <dbReference type="SAM" id="SignalP"/>
    </source>
</evidence>
<feature type="chain" id="PRO_5017302987" evidence="1">
    <location>
        <begin position="24"/>
        <end position="203"/>
    </location>
</feature>
<comment type="caution">
    <text evidence="2">The sequence shown here is derived from an EMBL/GenBank/DDBJ whole genome shotgun (WGS) entry which is preliminary data.</text>
</comment>
<dbReference type="RefSeq" id="WP_119431460.1">
    <property type="nucleotide sequence ID" value="NZ_QWGE01000002.1"/>
</dbReference>
<proteinExistence type="predicted"/>
<evidence type="ECO:0000313" key="2">
    <source>
        <dbReference type="EMBL" id="RIJ41713.1"/>
    </source>
</evidence>
<organism evidence="2 3">
    <name type="scientific">Pontibacter oryzae</name>
    <dbReference type="NCBI Taxonomy" id="2304593"/>
    <lineage>
        <taxon>Bacteria</taxon>
        <taxon>Pseudomonadati</taxon>
        <taxon>Bacteroidota</taxon>
        <taxon>Cytophagia</taxon>
        <taxon>Cytophagales</taxon>
        <taxon>Hymenobacteraceae</taxon>
        <taxon>Pontibacter</taxon>
    </lineage>
</organism>
<protein>
    <submittedName>
        <fullName evidence="2">Uncharacterized protein</fullName>
    </submittedName>
</protein>
<accession>A0A399SGN2</accession>
<dbReference type="OrthoDB" id="850184at2"/>
<dbReference type="EMBL" id="QWGE01000002">
    <property type="protein sequence ID" value="RIJ41713.1"/>
    <property type="molecule type" value="Genomic_DNA"/>
</dbReference>
<evidence type="ECO:0000313" key="3">
    <source>
        <dbReference type="Proteomes" id="UP000266005"/>
    </source>
</evidence>
<gene>
    <name evidence="2" type="ORF">D1627_06720</name>
</gene>
<name>A0A399SGN2_9BACT</name>
<dbReference type="PROSITE" id="PS51257">
    <property type="entry name" value="PROKAR_LIPOPROTEIN"/>
    <property type="match status" value="1"/>
</dbReference>
<sequence length="203" mass="23140">MNNKITLALALLLLVFVSISCQKDEDGEPEEQLMPLQVGNEWVYDLTDFDNAGNVLNKNRIYRAVSKDTLINRATYYVLNDRTIVRNTREGYVYYSIAGNMDVILYQSASYGGIGYGYQYPNYLLYVLTSRSTEQAPIVGSVFNLSGYAFEIKREYQQTNSSTITTIQKDYVAPGVGLVRSDTYYGDSNVLMRRQELVSYQLR</sequence>
<keyword evidence="3" id="KW-1185">Reference proteome</keyword>
<keyword evidence="1" id="KW-0732">Signal</keyword>
<reference evidence="3" key="1">
    <citation type="submission" date="2018-08" db="EMBL/GenBank/DDBJ databases">
        <title>Mucilaginibacter sp. MYSH2.</title>
        <authorList>
            <person name="Seo T."/>
        </authorList>
    </citation>
    <scope>NUCLEOTIDE SEQUENCE [LARGE SCALE GENOMIC DNA]</scope>
    <source>
        <strain evidence="3">KIRAN</strain>
    </source>
</reference>